<dbReference type="InterPro" id="IPR028002">
    <property type="entry name" value="Myb_DNA-bind_5"/>
</dbReference>
<dbReference type="Proteomes" id="UP000749559">
    <property type="component" value="Unassembled WGS sequence"/>
</dbReference>
<proteinExistence type="predicted"/>
<gene>
    <name evidence="2" type="ORF">OFUS_LOCUS6921</name>
</gene>
<dbReference type="OrthoDB" id="6084504at2759"/>
<dbReference type="Pfam" id="PF13873">
    <property type="entry name" value="Myb_DNA-bind_5"/>
    <property type="match status" value="1"/>
</dbReference>
<dbReference type="AlphaFoldDB" id="A0A8S4NF84"/>
<reference evidence="2" key="1">
    <citation type="submission" date="2022-03" db="EMBL/GenBank/DDBJ databases">
        <authorList>
            <person name="Martin C."/>
        </authorList>
    </citation>
    <scope>NUCLEOTIDE SEQUENCE</scope>
</reference>
<feature type="domain" description="Myb/SANT-like DNA-binding" evidence="1">
    <location>
        <begin position="30"/>
        <end position="106"/>
    </location>
</feature>
<dbReference type="EMBL" id="CAIIXF020000003">
    <property type="protein sequence ID" value="CAH1780197.1"/>
    <property type="molecule type" value="Genomic_DNA"/>
</dbReference>
<evidence type="ECO:0000313" key="3">
    <source>
        <dbReference type="Proteomes" id="UP000749559"/>
    </source>
</evidence>
<keyword evidence="3" id="KW-1185">Reference proteome</keyword>
<evidence type="ECO:0000259" key="1">
    <source>
        <dbReference type="Pfam" id="PF13873"/>
    </source>
</evidence>
<dbReference type="PANTHER" id="PTHR21411">
    <property type="entry name" value="APONTIC"/>
    <property type="match status" value="1"/>
</dbReference>
<protein>
    <recommendedName>
        <fullName evidence="1">Myb/SANT-like DNA-binding domain-containing protein</fullName>
    </recommendedName>
</protein>
<sequence>MQRMDYMNQEHQMGSRYKMHNTVYKNRGSRGENWTSAEKEFILEEIAKRISIIDNKGVSTDWLKCKNEAWAAIYKNYMKKFGTATARDTKQLKECWKRLKQQARKEGRELEDEGKILTSDRDSIGLRIYKMLREVETSNNARTPQDIQHAEYFMPANSVNDQNEASNVSLADVSVPKIIKIELQDRPVNDNQSESFELDNPQNVEVTKTPYLDRSGKTSAIEENEKQYAPGIKRKLDGNESNDGNAMKHLYNGPTHTQPQYSVASTHNIVTHSQNDVANSPDMSIQNSVATTHSHTGVRQIYHPITDQHITQTTDRPCLYNDDIKRRHEQVLENINRYYDAKYESLNAEHQLKMEVLQVKRQTAIEKLMQLQKLNNS</sequence>
<name>A0A8S4NF84_OWEFU</name>
<accession>A0A8S4NF84</accession>
<dbReference type="PANTHER" id="PTHR21411:SF0">
    <property type="entry name" value="REGULATORY PROTEIN ZESTE"/>
    <property type="match status" value="1"/>
</dbReference>
<comment type="caution">
    <text evidence="2">The sequence shown here is derived from an EMBL/GenBank/DDBJ whole genome shotgun (WGS) entry which is preliminary data.</text>
</comment>
<evidence type="ECO:0000313" key="2">
    <source>
        <dbReference type="EMBL" id="CAH1780197.1"/>
    </source>
</evidence>
<organism evidence="2 3">
    <name type="scientific">Owenia fusiformis</name>
    <name type="common">Polychaete worm</name>
    <dbReference type="NCBI Taxonomy" id="6347"/>
    <lineage>
        <taxon>Eukaryota</taxon>
        <taxon>Metazoa</taxon>
        <taxon>Spiralia</taxon>
        <taxon>Lophotrochozoa</taxon>
        <taxon>Annelida</taxon>
        <taxon>Polychaeta</taxon>
        <taxon>Sedentaria</taxon>
        <taxon>Canalipalpata</taxon>
        <taxon>Sabellida</taxon>
        <taxon>Oweniida</taxon>
        <taxon>Oweniidae</taxon>
        <taxon>Owenia</taxon>
    </lineage>
</organism>